<evidence type="ECO:0000256" key="2">
    <source>
        <dbReference type="SAM" id="MobiDB-lite"/>
    </source>
</evidence>
<feature type="compositionally biased region" description="Basic and acidic residues" evidence="2">
    <location>
        <begin position="552"/>
        <end position="563"/>
    </location>
</feature>
<dbReference type="SMART" id="SM00358">
    <property type="entry name" value="DSRM"/>
    <property type="match status" value="1"/>
</dbReference>
<dbReference type="Gene3D" id="3.30.160.20">
    <property type="match status" value="1"/>
</dbReference>
<dbReference type="PROSITE" id="PS50137">
    <property type="entry name" value="DS_RBD"/>
    <property type="match status" value="1"/>
</dbReference>
<feature type="region of interest" description="Disordered" evidence="2">
    <location>
        <begin position="1"/>
        <end position="61"/>
    </location>
</feature>
<feature type="region of interest" description="Disordered" evidence="2">
    <location>
        <begin position="506"/>
        <end position="618"/>
    </location>
</feature>
<keyword evidence="6" id="KW-1185">Reference proteome</keyword>
<dbReference type="SUPFAM" id="SSF49879">
    <property type="entry name" value="SMAD/FHA domain"/>
    <property type="match status" value="1"/>
</dbReference>
<evidence type="ECO:0000313" key="6">
    <source>
        <dbReference type="Proteomes" id="UP001159405"/>
    </source>
</evidence>
<feature type="compositionally biased region" description="Basic and acidic residues" evidence="2">
    <location>
        <begin position="522"/>
        <end position="542"/>
    </location>
</feature>
<dbReference type="PANTHER" id="PTHR23308">
    <property type="entry name" value="NUCLEAR INHIBITOR OF PROTEIN PHOSPHATASE-1"/>
    <property type="match status" value="1"/>
</dbReference>
<dbReference type="InterPro" id="IPR008984">
    <property type="entry name" value="SMAD_FHA_dom_sf"/>
</dbReference>
<dbReference type="Gene3D" id="2.60.200.20">
    <property type="match status" value="1"/>
</dbReference>
<feature type="domain" description="DRBM" evidence="4">
    <location>
        <begin position="264"/>
        <end position="338"/>
    </location>
</feature>
<dbReference type="SUPFAM" id="SSF54768">
    <property type="entry name" value="dsRNA-binding domain-like"/>
    <property type="match status" value="1"/>
</dbReference>
<dbReference type="PROSITE" id="PS50006">
    <property type="entry name" value="FHA_DOMAIN"/>
    <property type="match status" value="1"/>
</dbReference>
<feature type="region of interest" description="Disordered" evidence="2">
    <location>
        <begin position="216"/>
        <end position="238"/>
    </location>
</feature>
<organism evidence="5 6">
    <name type="scientific">Porites lobata</name>
    <dbReference type="NCBI Taxonomy" id="104759"/>
    <lineage>
        <taxon>Eukaryota</taxon>
        <taxon>Metazoa</taxon>
        <taxon>Cnidaria</taxon>
        <taxon>Anthozoa</taxon>
        <taxon>Hexacorallia</taxon>
        <taxon>Scleractinia</taxon>
        <taxon>Fungiina</taxon>
        <taxon>Poritidae</taxon>
        <taxon>Porites</taxon>
    </lineage>
</organism>
<dbReference type="CDD" id="cd22677">
    <property type="entry name" value="FHA_Kanadaptin"/>
    <property type="match status" value="1"/>
</dbReference>
<evidence type="ECO:0000259" key="3">
    <source>
        <dbReference type="PROSITE" id="PS50006"/>
    </source>
</evidence>
<dbReference type="Pfam" id="PF00498">
    <property type="entry name" value="FHA"/>
    <property type="match status" value="1"/>
</dbReference>
<dbReference type="SMART" id="SM00240">
    <property type="entry name" value="FHA"/>
    <property type="match status" value="1"/>
</dbReference>
<dbReference type="InterPro" id="IPR014720">
    <property type="entry name" value="dsRBD_dom"/>
</dbReference>
<protein>
    <recommendedName>
        <fullName evidence="7">FHA domain-containing protein</fullName>
    </recommendedName>
</protein>
<dbReference type="Proteomes" id="UP001159405">
    <property type="component" value="Unassembled WGS sequence"/>
</dbReference>
<feature type="compositionally biased region" description="Basic and acidic residues" evidence="2">
    <location>
        <begin position="584"/>
        <end position="617"/>
    </location>
</feature>
<evidence type="ECO:0000313" key="5">
    <source>
        <dbReference type="EMBL" id="CAH3122388.1"/>
    </source>
</evidence>
<comment type="caution">
    <text evidence="5">The sequence shown here is derived from an EMBL/GenBank/DDBJ whole genome shotgun (WGS) entry which is preliminary data.</text>
</comment>
<evidence type="ECO:0008006" key="7">
    <source>
        <dbReference type="Google" id="ProtNLM"/>
    </source>
</evidence>
<proteinExistence type="predicted"/>
<dbReference type="CDD" id="cd19856">
    <property type="entry name" value="DSRM_Kanadaptin"/>
    <property type="match status" value="1"/>
</dbReference>
<feature type="domain" description="FHA" evidence="3">
    <location>
        <begin position="96"/>
        <end position="152"/>
    </location>
</feature>
<feature type="compositionally biased region" description="Polar residues" evidence="2">
    <location>
        <begin position="506"/>
        <end position="521"/>
    </location>
</feature>
<evidence type="ECO:0000259" key="4">
    <source>
        <dbReference type="PROSITE" id="PS50137"/>
    </source>
</evidence>
<dbReference type="InterPro" id="IPR050923">
    <property type="entry name" value="Cell_Proc_Reg/RNA_Proc"/>
</dbReference>
<dbReference type="InterPro" id="IPR000253">
    <property type="entry name" value="FHA_dom"/>
</dbReference>
<dbReference type="EMBL" id="CALNXK010000037">
    <property type="protein sequence ID" value="CAH3122388.1"/>
    <property type="molecule type" value="Genomic_DNA"/>
</dbReference>
<feature type="compositionally biased region" description="Basic and acidic residues" evidence="2">
    <location>
        <begin position="34"/>
        <end position="57"/>
    </location>
</feature>
<evidence type="ECO:0000256" key="1">
    <source>
        <dbReference type="PROSITE-ProRule" id="PRU00266"/>
    </source>
</evidence>
<sequence length="667" mass="75064">MADVEIVKTSPEKTLEAADNFDMPPPCIPSTLQEKAKTDNEGLKRTSSMTEKKERTPELPYKVPSWSGVPEDLYSLEVLKNGCIISNIDLTSKPFHVFGRLPNCDVSLEHPSVSRYHAVIQYKTSDSSNSEKGFYIYDLGSTHGTTVNKSRIEPKRYYRLRVGYVFKFGGSSRLFILQGPEEPEEADTDQAPAEQVAPKSVSEVGRVMTEEEYEEWKKEREGSKEHEQDGGIDWGMGEDAVEEPAYPADFGDVDKNPEEHHFKDPKKTLRGFFEREGLELEYDVEEKGPGHARVYHCKVKLPIDGPSGEPLYAEAAVAGKKKDAVLECALEACRMLDASGLLRQSSHESKKHKEKNWEENDFYDSDEDTFLDRTGSVEKKRIQRMKRAGKDQPTLETYETLTVKLRTLDSEIHDCENKLHQDMAAKSGSNSEVSADSLDDYMSSLGTTMDKKSRSQIRRKVFDLKKERQSLVKLLNVAKPASLPPVAESPSNESVVKNSGVVTMTKSETSDCTSAPTVDQNTDSRHESVTLMEEKQKDESLSRESSVTSARISDKNSPEKEQEFAVPTLPSLTRGKNRTSKTILTEEKIVEDKETNIKEKTKDSAKTDEDKKDERKRVGLSVSADVKGEDLNEKTEENVSINSFILVRYMYLTLTGCRCYRSNFISG</sequence>
<feature type="region of interest" description="Disordered" evidence="2">
    <location>
        <begin position="180"/>
        <end position="201"/>
    </location>
</feature>
<accession>A0ABN8NU92</accession>
<reference evidence="5 6" key="1">
    <citation type="submission" date="2022-05" db="EMBL/GenBank/DDBJ databases">
        <authorList>
            <consortium name="Genoscope - CEA"/>
            <person name="William W."/>
        </authorList>
    </citation>
    <scope>NUCLEOTIDE SEQUENCE [LARGE SCALE GENOMIC DNA]</scope>
</reference>
<dbReference type="Pfam" id="PF00035">
    <property type="entry name" value="dsrm"/>
    <property type="match status" value="1"/>
</dbReference>
<gene>
    <name evidence="5" type="ORF">PLOB_00029367</name>
</gene>
<name>A0ABN8NU92_9CNID</name>
<feature type="compositionally biased region" description="Basic and acidic residues" evidence="2">
    <location>
        <begin position="216"/>
        <end position="229"/>
    </location>
</feature>
<keyword evidence="1" id="KW-0694">RNA-binding</keyword>